<dbReference type="Proteomes" id="UP000765509">
    <property type="component" value="Unassembled WGS sequence"/>
</dbReference>
<comment type="caution">
    <text evidence="2">The sequence shown here is derived from an EMBL/GenBank/DDBJ whole genome shotgun (WGS) entry which is preliminary data.</text>
</comment>
<proteinExistence type="predicted"/>
<organism evidence="2 3">
    <name type="scientific">Austropuccinia psidii MF-1</name>
    <dbReference type="NCBI Taxonomy" id="1389203"/>
    <lineage>
        <taxon>Eukaryota</taxon>
        <taxon>Fungi</taxon>
        <taxon>Dikarya</taxon>
        <taxon>Basidiomycota</taxon>
        <taxon>Pucciniomycotina</taxon>
        <taxon>Pucciniomycetes</taxon>
        <taxon>Pucciniales</taxon>
        <taxon>Sphaerophragmiaceae</taxon>
        <taxon>Austropuccinia</taxon>
    </lineage>
</organism>
<keyword evidence="3" id="KW-1185">Reference proteome</keyword>
<evidence type="ECO:0000256" key="1">
    <source>
        <dbReference type="SAM" id="MobiDB-lite"/>
    </source>
</evidence>
<sequence length="80" mass="9106">MPPVHLRDLGIPRNKPEDRKRLLITRRPGFGQGGEWKDTQRDHAHTPIHLPVQHTHKTRGLDRHGSSPSAPPTSQRPFSI</sequence>
<feature type="region of interest" description="Disordered" evidence="1">
    <location>
        <begin position="1"/>
        <end position="80"/>
    </location>
</feature>
<feature type="compositionally biased region" description="Basic and acidic residues" evidence="1">
    <location>
        <begin position="35"/>
        <end position="45"/>
    </location>
</feature>
<name>A0A9Q3H3Q1_9BASI</name>
<reference evidence="2" key="1">
    <citation type="submission" date="2021-03" db="EMBL/GenBank/DDBJ databases">
        <title>Draft genome sequence of rust myrtle Austropuccinia psidii MF-1, a brazilian biotype.</title>
        <authorList>
            <person name="Quecine M.C."/>
            <person name="Pachon D.M.R."/>
            <person name="Bonatelli M.L."/>
            <person name="Correr F.H."/>
            <person name="Franceschini L.M."/>
            <person name="Leite T.F."/>
            <person name="Margarido G.R.A."/>
            <person name="Almeida C.A."/>
            <person name="Ferrarezi J.A."/>
            <person name="Labate C.A."/>
        </authorList>
    </citation>
    <scope>NUCLEOTIDE SEQUENCE</scope>
    <source>
        <strain evidence="2">MF-1</strain>
    </source>
</reference>
<evidence type="ECO:0000313" key="3">
    <source>
        <dbReference type="Proteomes" id="UP000765509"/>
    </source>
</evidence>
<feature type="compositionally biased region" description="Polar residues" evidence="1">
    <location>
        <begin position="66"/>
        <end position="80"/>
    </location>
</feature>
<evidence type="ECO:0000313" key="2">
    <source>
        <dbReference type="EMBL" id="MBW0488245.1"/>
    </source>
</evidence>
<dbReference type="AlphaFoldDB" id="A0A9Q3H3Q1"/>
<gene>
    <name evidence="2" type="ORF">O181_027960</name>
</gene>
<accession>A0A9Q3H3Q1</accession>
<feature type="compositionally biased region" description="Basic and acidic residues" evidence="1">
    <location>
        <begin position="1"/>
        <end position="21"/>
    </location>
</feature>
<protein>
    <submittedName>
        <fullName evidence="2">Uncharacterized protein</fullName>
    </submittedName>
</protein>
<dbReference type="EMBL" id="AVOT02009511">
    <property type="protein sequence ID" value="MBW0488245.1"/>
    <property type="molecule type" value="Genomic_DNA"/>
</dbReference>